<reference evidence="3" key="1">
    <citation type="journal article" date="2019" name="Nat. Commun.">
        <title>Expansion of phycobilisome linker gene families in mesophilic red algae.</title>
        <authorList>
            <person name="Lee J."/>
            <person name="Kim D."/>
            <person name="Bhattacharya D."/>
            <person name="Yoon H.S."/>
        </authorList>
    </citation>
    <scope>NUCLEOTIDE SEQUENCE [LARGE SCALE GENOMIC DNA]</scope>
    <source>
        <strain evidence="3">CCMP 1328</strain>
    </source>
</reference>
<gene>
    <name evidence="2" type="ORF">FVE85_3192</name>
</gene>
<keyword evidence="3" id="KW-1185">Reference proteome</keyword>
<evidence type="ECO:0008006" key="4">
    <source>
        <dbReference type="Google" id="ProtNLM"/>
    </source>
</evidence>
<organism evidence="2 3">
    <name type="scientific">Porphyridium purpureum</name>
    <name type="common">Red alga</name>
    <name type="synonym">Porphyridium cruentum</name>
    <dbReference type="NCBI Taxonomy" id="35688"/>
    <lineage>
        <taxon>Eukaryota</taxon>
        <taxon>Rhodophyta</taxon>
        <taxon>Bangiophyceae</taxon>
        <taxon>Porphyridiales</taxon>
        <taxon>Porphyridiaceae</taxon>
        <taxon>Porphyridium</taxon>
    </lineage>
</organism>
<evidence type="ECO:0000313" key="3">
    <source>
        <dbReference type="Proteomes" id="UP000324585"/>
    </source>
</evidence>
<protein>
    <recommendedName>
        <fullName evidence="4">Choice-of-anchor D domain-containing protein</fullName>
    </recommendedName>
</protein>
<feature type="chain" id="PRO_5023889494" description="Choice-of-anchor D domain-containing protein" evidence="1">
    <location>
        <begin position="31"/>
        <end position="608"/>
    </location>
</feature>
<dbReference type="AlphaFoldDB" id="A0A5J4YTW2"/>
<dbReference type="Proteomes" id="UP000324585">
    <property type="component" value="Unassembled WGS sequence"/>
</dbReference>
<name>A0A5J4YTW2_PORPP</name>
<keyword evidence="1" id="KW-0732">Signal</keyword>
<comment type="caution">
    <text evidence="2">The sequence shown here is derived from an EMBL/GenBank/DDBJ whole genome shotgun (WGS) entry which is preliminary data.</text>
</comment>
<evidence type="ECO:0000256" key="1">
    <source>
        <dbReference type="SAM" id="SignalP"/>
    </source>
</evidence>
<proteinExistence type="predicted"/>
<evidence type="ECO:0000313" key="2">
    <source>
        <dbReference type="EMBL" id="KAA8494951.1"/>
    </source>
</evidence>
<dbReference type="EMBL" id="VRMN01000004">
    <property type="protein sequence ID" value="KAA8494951.1"/>
    <property type="molecule type" value="Genomic_DNA"/>
</dbReference>
<sequence>MRAGHSPKMWARVMLLGCVVALALRGAACADAIPALDLDVASQLNVVPGGPVTLSNTALRLTPYAQIQNIGICAVAPNSYNLNDYETQLAVQDTSLSKCLPFPSSLASFPGAYACDDELVMLVSFDRTPSTTPDPVSATQTAANVEFTVELDVTDNAPGGFIGFDGIMSARLNTGDPAFTASTSLGLFVDDSEPAFTTPSGEYKKRYSFLLMDVPEAVSVVVRLSLRMVCPAGSPVPTGDDVVTISNFIVSYADGTSDVPTVARPYAMYRMEDLLGAGVAFPVVQHLGVAAGGNCLDGAATVSVEAGSVVRHCAYVTNIGTRDLTSMVVEDFGFGEGAPGTLIPGFSSVLPAGAKESASYESQFDTAGLFDVPIQVRGMDGTRPVSDSDSLTVVVGPTRTAAPQSTPGPNSLILEMNLTSGECSDVLLDPKVLITFPGDAHTRCYRIRNVGSVPVTLQVVDGGPAFFVGQTIQPNAVLEGSTTHTLGGGASSGMEVIDFTVTETHGKSFTDSAALLINPASGEEPVYCYGYRPAGEPTGTCYYLRYINDSGNLYELCDSRGCNPALQCFGYEKLESYYSLLEMRSSSRMDENCDRVTGSGLFSMSVNL</sequence>
<accession>A0A5J4YTW2</accession>
<feature type="signal peptide" evidence="1">
    <location>
        <begin position="1"/>
        <end position="30"/>
    </location>
</feature>